<dbReference type="STRING" id="685588.A0A067SEX8"/>
<gene>
    <name evidence="1" type="ORF">GALMADRAFT_230682</name>
</gene>
<dbReference type="AlphaFoldDB" id="A0A067SEX8"/>
<organism evidence="1 2">
    <name type="scientific">Galerina marginata (strain CBS 339.88)</name>
    <dbReference type="NCBI Taxonomy" id="685588"/>
    <lineage>
        <taxon>Eukaryota</taxon>
        <taxon>Fungi</taxon>
        <taxon>Dikarya</taxon>
        <taxon>Basidiomycota</taxon>
        <taxon>Agaricomycotina</taxon>
        <taxon>Agaricomycetes</taxon>
        <taxon>Agaricomycetidae</taxon>
        <taxon>Agaricales</taxon>
        <taxon>Agaricineae</taxon>
        <taxon>Strophariaceae</taxon>
        <taxon>Galerina</taxon>
    </lineage>
</organism>
<evidence type="ECO:0008006" key="3">
    <source>
        <dbReference type="Google" id="ProtNLM"/>
    </source>
</evidence>
<name>A0A067SEX8_GALM3</name>
<reference evidence="2" key="1">
    <citation type="journal article" date="2014" name="Proc. Natl. Acad. Sci. U.S.A.">
        <title>Extensive sampling of basidiomycete genomes demonstrates inadequacy of the white-rot/brown-rot paradigm for wood decay fungi.</title>
        <authorList>
            <person name="Riley R."/>
            <person name="Salamov A.A."/>
            <person name="Brown D.W."/>
            <person name="Nagy L.G."/>
            <person name="Floudas D."/>
            <person name="Held B.W."/>
            <person name="Levasseur A."/>
            <person name="Lombard V."/>
            <person name="Morin E."/>
            <person name="Otillar R."/>
            <person name="Lindquist E.A."/>
            <person name="Sun H."/>
            <person name="LaButti K.M."/>
            <person name="Schmutz J."/>
            <person name="Jabbour D."/>
            <person name="Luo H."/>
            <person name="Baker S.E."/>
            <person name="Pisabarro A.G."/>
            <person name="Walton J.D."/>
            <person name="Blanchette R.A."/>
            <person name="Henrissat B."/>
            <person name="Martin F."/>
            <person name="Cullen D."/>
            <person name="Hibbett D.S."/>
            <person name="Grigoriev I.V."/>
        </authorList>
    </citation>
    <scope>NUCLEOTIDE SEQUENCE [LARGE SCALE GENOMIC DNA]</scope>
    <source>
        <strain evidence="2">CBS 339.88</strain>
    </source>
</reference>
<evidence type="ECO:0000313" key="1">
    <source>
        <dbReference type="EMBL" id="KDR69465.1"/>
    </source>
</evidence>
<dbReference type="PANTHER" id="PTHR42815">
    <property type="entry name" value="FAD-BINDING, PUTATIVE (AFU_ORTHOLOGUE AFUA_6G07600)-RELATED"/>
    <property type="match status" value="1"/>
</dbReference>
<dbReference type="PANTHER" id="PTHR42815:SF2">
    <property type="entry name" value="FAD-BINDING, PUTATIVE (AFU_ORTHOLOGUE AFUA_6G07600)-RELATED"/>
    <property type="match status" value="1"/>
</dbReference>
<dbReference type="Gene3D" id="3.40.50.80">
    <property type="entry name" value="Nucleotide-binding domain of ferredoxin-NADP reductase (FNR) module"/>
    <property type="match status" value="1"/>
</dbReference>
<sequence>MSALNGWHRGERVVRRKLGYDRISSTNYMYTMIDGEMPEQHSAFYSTRLHFLPVCVLDEQQRPWGSILAGKGGRPGFINHPKYNTLSINAKLWEGEPFFKHLKARELDQGDGFSLIAGIGVEISTRRRNKFAGAITKTKAKGNEVNIELFVNEALGNCPKYITLRDLAPYPSASCIVLEDRPQLSVGERLSDESIAFVLEADTVFFGTTYQATDAESSEYPSHLGMNHRGGRTGFMRVKPSDGRTVILPDFSGNRIMTSLGNVEATPLASLTFINFTTGDILYLTGEARNVYGPEARAIMPFQDTFTEVYVTGYTFVRDAFPARVKPGYKITPSPYNPPVRLLAEEATQTTVFAQEEQPKALLTRITLHNPTIATFEWESSLPLRISPGQAIILGFKPLLGSRSYQHMAPGRPSSINDDFIRTWTVSSASPVSSDGRNFALTMRLKPGGVVTGALFNLARKLAEHRRDMLDDCRALSLSVDIVGTSGEFILPELTAVGSPAKEIKHLVWIAGGIGVTPFLSMLAALSTTSSPPPWDITFVISTREPDVILSLITHALGGKPCPSYLVMHIFTNTAVSGSHADIHFATHNGRIKSSFFDESKGVFGGADSELFLCGSEPFERSVLESLGKLGVSSGKIHREGFAY</sequence>
<evidence type="ECO:0000313" key="2">
    <source>
        <dbReference type="Proteomes" id="UP000027222"/>
    </source>
</evidence>
<proteinExistence type="predicted"/>
<dbReference type="EMBL" id="KL142402">
    <property type="protein sequence ID" value="KDR69465.1"/>
    <property type="molecule type" value="Genomic_DNA"/>
</dbReference>
<dbReference type="Proteomes" id="UP000027222">
    <property type="component" value="Unassembled WGS sequence"/>
</dbReference>
<accession>A0A067SEX8</accession>
<dbReference type="HOGENOM" id="CLU_017006_1_0_1"/>
<dbReference type="InterPro" id="IPR039261">
    <property type="entry name" value="FNR_nucleotide-bd"/>
</dbReference>
<protein>
    <recommendedName>
        <fullName evidence="3">FAD-binding FR-type domain-containing protein</fullName>
    </recommendedName>
</protein>
<dbReference type="OrthoDB" id="436496at2759"/>
<dbReference type="SUPFAM" id="SSF52343">
    <property type="entry name" value="Ferredoxin reductase-like, C-terminal NADP-linked domain"/>
    <property type="match status" value="1"/>
</dbReference>
<keyword evidence="2" id="KW-1185">Reference proteome</keyword>